<name>A0A838B6H7_9HYPH</name>
<dbReference type="AlphaFoldDB" id="A0A838B6H7"/>
<organism evidence="2 3">
    <name type="scientific">Mesorhizobium neociceri</name>
    <dbReference type="NCBI Taxonomy" id="1307853"/>
    <lineage>
        <taxon>Bacteria</taxon>
        <taxon>Pseudomonadati</taxon>
        <taxon>Pseudomonadota</taxon>
        <taxon>Alphaproteobacteria</taxon>
        <taxon>Hyphomicrobiales</taxon>
        <taxon>Phyllobacteriaceae</taxon>
        <taxon>Mesorhizobium</taxon>
    </lineage>
</organism>
<feature type="region of interest" description="Disordered" evidence="1">
    <location>
        <begin position="1"/>
        <end position="29"/>
    </location>
</feature>
<reference evidence="2 3" key="1">
    <citation type="submission" date="2020-07" db="EMBL/GenBank/DDBJ databases">
        <title>Definition of the novel symbiovar canariense within Mesorhizobium novociceri, a new species of genus Mesorhizobium nodulating Cicer canariense in the Caldera de Taburiente National Park (La Palma, Canary Islands).</title>
        <authorList>
            <person name="Leon-Barrios M."/>
            <person name="Perez-Yepez J."/>
            <person name="Flores-Felix J.D."/>
            <person name="Ramirez-Baena M.H."/>
            <person name="Pulido-Suarez L."/>
            <person name="Igual J.M."/>
            <person name="Velazquez E."/>
            <person name="Peix A."/>
        </authorList>
    </citation>
    <scope>NUCLEOTIDE SEQUENCE [LARGE SCALE GENOMIC DNA]</scope>
    <source>
        <strain evidence="2 3">CCANP35</strain>
    </source>
</reference>
<dbReference type="Proteomes" id="UP000558284">
    <property type="component" value="Unassembled WGS sequence"/>
</dbReference>
<comment type="caution">
    <text evidence="2">The sequence shown here is derived from an EMBL/GenBank/DDBJ whole genome shotgun (WGS) entry which is preliminary data.</text>
</comment>
<proteinExistence type="predicted"/>
<sequence length="109" mass="12160">MMVPLRRQYPRSKHSRNDNQGYTEGASDRMDFDWQSINASGSFAERDYVTNKLPTWMPILEPLRDTPLSILEIGSMEGRSALFLPAICERPSSPASIPSTNGRKGSTGI</sequence>
<protein>
    <submittedName>
        <fullName evidence="2">Uncharacterized protein</fullName>
    </submittedName>
</protein>
<evidence type="ECO:0000313" key="2">
    <source>
        <dbReference type="EMBL" id="MBA1141314.1"/>
    </source>
</evidence>
<accession>A0A838B6H7</accession>
<gene>
    <name evidence="2" type="ORF">H0241_13755</name>
</gene>
<dbReference type="EMBL" id="JACDTY010000005">
    <property type="protein sequence ID" value="MBA1141314.1"/>
    <property type="molecule type" value="Genomic_DNA"/>
</dbReference>
<evidence type="ECO:0000313" key="3">
    <source>
        <dbReference type="Proteomes" id="UP000558284"/>
    </source>
</evidence>
<evidence type="ECO:0000256" key="1">
    <source>
        <dbReference type="SAM" id="MobiDB-lite"/>
    </source>
</evidence>
<keyword evidence="3" id="KW-1185">Reference proteome</keyword>